<feature type="compositionally biased region" description="Basic and acidic residues" evidence="6">
    <location>
        <begin position="288"/>
        <end position="303"/>
    </location>
</feature>
<evidence type="ECO:0000313" key="8">
    <source>
        <dbReference type="EMBL" id="KAL2621131.1"/>
    </source>
</evidence>
<keyword evidence="2" id="KW-0156">Chromatin regulator</keyword>
<dbReference type="Proteomes" id="UP001605036">
    <property type="component" value="Unassembled WGS sequence"/>
</dbReference>
<feature type="domain" description="Myb-like" evidence="7">
    <location>
        <begin position="179"/>
        <end position="228"/>
    </location>
</feature>
<dbReference type="GO" id="GO:0006325">
    <property type="term" value="P:chromatin organization"/>
    <property type="evidence" value="ECO:0007669"/>
    <property type="project" value="UniProtKB-KW"/>
</dbReference>
<evidence type="ECO:0000256" key="1">
    <source>
        <dbReference type="ARBA" id="ARBA00004123"/>
    </source>
</evidence>
<feature type="region of interest" description="Disordered" evidence="6">
    <location>
        <begin position="58"/>
        <end position="80"/>
    </location>
</feature>
<feature type="compositionally biased region" description="Basic and acidic residues" evidence="6">
    <location>
        <begin position="67"/>
        <end position="78"/>
    </location>
</feature>
<feature type="compositionally biased region" description="Polar residues" evidence="6">
    <location>
        <begin position="405"/>
        <end position="414"/>
    </location>
</feature>
<dbReference type="InterPro" id="IPR032563">
    <property type="entry name" value="DAMP1_SANT-like"/>
</dbReference>
<keyword evidence="9" id="KW-1185">Reference proteome</keyword>
<dbReference type="SUPFAM" id="SSF46689">
    <property type="entry name" value="Homeodomain-like"/>
    <property type="match status" value="1"/>
</dbReference>
<comment type="caution">
    <text evidence="8">The sequence shown here is derived from an EMBL/GenBank/DDBJ whole genome shotgun (WGS) entry which is preliminary data.</text>
</comment>
<reference evidence="8 9" key="1">
    <citation type="submission" date="2024-09" db="EMBL/GenBank/DDBJ databases">
        <title>Chromosome-scale assembly of Riccia fluitans.</title>
        <authorList>
            <person name="Paukszto L."/>
            <person name="Sawicki J."/>
            <person name="Karawczyk K."/>
            <person name="Piernik-Szablinska J."/>
            <person name="Szczecinska M."/>
            <person name="Mazdziarz M."/>
        </authorList>
    </citation>
    <scope>NUCLEOTIDE SEQUENCE [LARGE SCALE GENOMIC DNA]</scope>
    <source>
        <strain evidence="8">Rf_01</strain>
        <tissue evidence="8">Aerial parts of the thallus</tissue>
    </source>
</reference>
<dbReference type="Pfam" id="PF16282">
    <property type="entry name" value="SANT_DAMP1_like"/>
    <property type="match status" value="1"/>
</dbReference>
<dbReference type="InterPro" id="IPR009057">
    <property type="entry name" value="Homeodomain-like_sf"/>
</dbReference>
<feature type="region of interest" description="Disordered" evidence="6">
    <location>
        <begin position="288"/>
        <end position="357"/>
    </location>
</feature>
<evidence type="ECO:0000256" key="3">
    <source>
        <dbReference type="ARBA" id="ARBA00023015"/>
    </source>
</evidence>
<dbReference type="AlphaFoldDB" id="A0ABD1Y305"/>
<dbReference type="InterPro" id="IPR027109">
    <property type="entry name" value="Swc4/Dmap1"/>
</dbReference>
<feature type="compositionally biased region" description="Basic and acidic residues" evidence="6">
    <location>
        <begin position="320"/>
        <end position="331"/>
    </location>
</feature>
<dbReference type="SMART" id="SM00717">
    <property type="entry name" value="SANT"/>
    <property type="match status" value="1"/>
</dbReference>
<evidence type="ECO:0000313" key="9">
    <source>
        <dbReference type="Proteomes" id="UP001605036"/>
    </source>
</evidence>
<feature type="region of interest" description="Disordered" evidence="6">
    <location>
        <begin position="1"/>
        <end position="46"/>
    </location>
</feature>
<keyword evidence="4" id="KW-0804">Transcription</keyword>
<dbReference type="PANTHER" id="PTHR12855">
    <property type="entry name" value="DNA METHYLTRANSFERASE 1-ASSOCIATED PROTEIN 1 FAMILY MEMBER"/>
    <property type="match status" value="1"/>
</dbReference>
<evidence type="ECO:0000256" key="6">
    <source>
        <dbReference type="SAM" id="MobiDB-lite"/>
    </source>
</evidence>
<gene>
    <name evidence="8" type="ORF">R1flu_001336</name>
</gene>
<feature type="region of interest" description="Disordered" evidence="6">
    <location>
        <begin position="377"/>
        <end position="429"/>
    </location>
</feature>
<name>A0ABD1Y305_9MARC</name>
<organism evidence="8 9">
    <name type="scientific">Riccia fluitans</name>
    <dbReference type="NCBI Taxonomy" id="41844"/>
    <lineage>
        <taxon>Eukaryota</taxon>
        <taxon>Viridiplantae</taxon>
        <taxon>Streptophyta</taxon>
        <taxon>Embryophyta</taxon>
        <taxon>Marchantiophyta</taxon>
        <taxon>Marchantiopsida</taxon>
        <taxon>Marchantiidae</taxon>
        <taxon>Marchantiales</taxon>
        <taxon>Ricciaceae</taxon>
        <taxon>Riccia</taxon>
    </lineage>
</organism>
<dbReference type="EMBL" id="JBHFFA010000006">
    <property type="protein sequence ID" value="KAL2621131.1"/>
    <property type="molecule type" value="Genomic_DNA"/>
</dbReference>
<dbReference type="FunFam" id="1.10.10.60:FF:000087">
    <property type="entry name" value="DNA methyltransferase 1-associated protein 1"/>
    <property type="match status" value="1"/>
</dbReference>
<evidence type="ECO:0000256" key="5">
    <source>
        <dbReference type="ARBA" id="ARBA00023242"/>
    </source>
</evidence>
<dbReference type="PANTHER" id="PTHR12855:SF10">
    <property type="entry name" value="DNA METHYLTRANSFERASE 1-ASSOCIATED PROTEIN 1"/>
    <property type="match status" value="1"/>
</dbReference>
<dbReference type="GO" id="GO:0005694">
    <property type="term" value="C:chromosome"/>
    <property type="evidence" value="ECO:0007669"/>
    <property type="project" value="UniProtKB-ARBA"/>
</dbReference>
<accession>A0ABD1Y305</accession>
<feature type="compositionally biased region" description="Basic and acidic residues" evidence="6">
    <location>
        <begin position="22"/>
        <end position="38"/>
    </location>
</feature>
<comment type="subcellular location">
    <subcellularLocation>
        <location evidence="1">Nucleus</location>
    </subcellularLocation>
</comment>
<protein>
    <recommendedName>
        <fullName evidence="7">Myb-like domain-containing protein</fullName>
    </recommendedName>
</protein>
<dbReference type="InterPro" id="IPR001005">
    <property type="entry name" value="SANT/Myb"/>
</dbReference>
<proteinExistence type="predicted"/>
<dbReference type="GO" id="GO:0005634">
    <property type="term" value="C:nucleus"/>
    <property type="evidence" value="ECO:0007669"/>
    <property type="project" value="UniProtKB-SubCell"/>
</dbReference>
<evidence type="ECO:0000259" key="7">
    <source>
        <dbReference type="SMART" id="SM00717"/>
    </source>
</evidence>
<dbReference type="Gene3D" id="1.10.10.60">
    <property type="entry name" value="Homeodomain-like"/>
    <property type="match status" value="1"/>
</dbReference>
<keyword evidence="3" id="KW-0805">Transcription regulation</keyword>
<sequence length="560" mass="62557">MADAKDILGVRRKNSSAAPLNEKNRNTTESHKKPDGMSRELFQLTGGLPPVIPSVGAAHIKKKKQQKAHEPRDPDTKMGWRMVPFTSSARVDNLALHHWERLLLEKEASCDCDITNGGEGPGTWTSPTDLDHDGRSRPFPQRATYRIAAAPPRDYLYAKFNKKVEVIRYTDKEYAAHLVDDTWTKEETDALFDLCEQFDLRFIIIADRFPTCRTVEELRNRYYSSAKLILEKRSGSDDEIANHPLVTTAYDYNYEVRRKNALGIVLSQTRRQQAEDNKVLEEARRITERRQKEKHAKEQKEAANHTATKRKQSLSEEDPDAVKEGVTTREDLDLDSSAEETTNPHQPPTGADAQDSAELVKGDAANVEEVLVNAMPSCSIKPPTRSRRLPPAQPRASALAAKITGGSSVSTTGAETPGPEASDSGTATTYTQSTPSNYALQLMSPGVYLQSKLQVRRMREFSSQVGRKMAKKVNQWMNEFAPRLKMPTSRACMAHMELRRELQELFELEGKIKSLTAPKKPPRAETDAAVGAAGTSALPAVAVRVGTRERRRSVRMPNNK</sequence>
<keyword evidence="5" id="KW-0539">Nucleus</keyword>
<evidence type="ECO:0000256" key="4">
    <source>
        <dbReference type="ARBA" id="ARBA00023163"/>
    </source>
</evidence>
<evidence type="ECO:0000256" key="2">
    <source>
        <dbReference type="ARBA" id="ARBA00022853"/>
    </source>
</evidence>